<evidence type="ECO:0000313" key="3">
    <source>
        <dbReference type="Proteomes" id="UP001316803"/>
    </source>
</evidence>
<accession>A0AAN8EJG1</accession>
<gene>
    <name evidence="2" type="ORF">OHC33_007997</name>
</gene>
<dbReference type="Proteomes" id="UP001316803">
    <property type="component" value="Unassembled WGS sequence"/>
</dbReference>
<comment type="caution">
    <text evidence="2">The sequence shown here is derived from an EMBL/GenBank/DDBJ whole genome shotgun (WGS) entry which is preliminary data.</text>
</comment>
<evidence type="ECO:0000313" key="2">
    <source>
        <dbReference type="EMBL" id="KAK5950925.1"/>
    </source>
</evidence>
<reference evidence="2 3" key="1">
    <citation type="submission" date="2022-12" db="EMBL/GenBank/DDBJ databases">
        <title>Genomic features and morphological characterization of a novel Knufia sp. strain isolated from spacecraft assembly facility.</title>
        <authorList>
            <person name="Teixeira M."/>
            <person name="Chander A.M."/>
            <person name="Stajich J.E."/>
            <person name="Venkateswaran K."/>
        </authorList>
    </citation>
    <scope>NUCLEOTIDE SEQUENCE [LARGE SCALE GENOMIC DNA]</scope>
    <source>
        <strain evidence="2 3">FJI-L2-BK-P2</strain>
    </source>
</reference>
<sequence>MPPKASGFRATANYFSDMSLQFSPDKSFSKSVTLSLHDTTNIKIPTTEGHIPIGVRSFTFRVGYDRSIVVSETRAREGSTYYGRRVIIPAHKYRVLENGLLDDHTWTTLLQIDPDGGMSRDMGRSSQGEILSQAYSMGNAREIAAAMEINSETLMLDSRWSTIRASRYVRFIVPDCWSKKTPLFDITALKTMLGDVGVPKQERGGRQPSINPSLPVEDHAITVEEQKKIEAKNSIIEQVDAPDGTVTQMADIRLSAEKTKEVQANMEPVQPNEETDDKGEAELEDCFARLWGEAWRSYKGSKAHETDLKENSLGLHYVGVGESKVWKYTTRIASPLCVSEL</sequence>
<dbReference type="EMBL" id="JAKLMC020000023">
    <property type="protein sequence ID" value="KAK5950925.1"/>
    <property type="molecule type" value="Genomic_DNA"/>
</dbReference>
<feature type="region of interest" description="Disordered" evidence="1">
    <location>
        <begin position="259"/>
        <end position="279"/>
    </location>
</feature>
<proteinExistence type="predicted"/>
<organism evidence="2 3">
    <name type="scientific">Knufia fluminis</name>
    <dbReference type="NCBI Taxonomy" id="191047"/>
    <lineage>
        <taxon>Eukaryota</taxon>
        <taxon>Fungi</taxon>
        <taxon>Dikarya</taxon>
        <taxon>Ascomycota</taxon>
        <taxon>Pezizomycotina</taxon>
        <taxon>Eurotiomycetes</taxon>
        <taxon>Chaetothyriomycetidae</taxon>
        <taxon>Chaetothyriales</taxon>
        <taxon>Trichomeriaceae</taxon>
        <taxon>Knufia</taxon>
    </lineage>
</organism>
<dbReference type="AlphaFoldDB" id="A0AAN8EJG1"/>
<name>A0AAN8EJG1_9EURO</name>
<evidence type="ECO:0000256" key="1">
    <source>
        <dbReference type="SAM" id="MobiDB-lite"/>
    </source>
</evidence>
<protein>
    <submittedName>
        <fullName evidence="2">Uncharacterized protein</fullName>
    </submittedName>
</protein>
<keyword evidence="3" id="KW-1185">Reference proteome</keyword>